<dbReference type="EMBL" id="FP929055">
    <property type="protein sequence ID" value="CBL26414.1"/>
    <property type="molecule type" value="Genomic_DNA"/>
</dbReference>
<organism evidence="2 3">
    <name type="scientific">[Ruminococcus] torques L2-14</name>
    <dbReference type="NCBI Taxonomy" id="657313"/>
    <lineage>
        <taxon>Bacteria</taxon>
        <taxon>Bacillati</taxon>
        <taxon>Bacillota</taxon>
        <taxon>Clostridia</taxon>
        <taxon>Lachnospirales</taxon>
        <taxon>Lachnospiraceae</taxon>
        <taxon>Mediterraneibacter</taxon>
    </lineage>
</organism>
<dbReference type="HOGENOM" id="CLU_284388_0_0_9"/>
<evidence type="ECO:0000256" key="1">
    <source>
        <dbReference type="SAM" id="MobiDB-lite"/>
    </source>
</evidence>
<dbReference type="RefSeq" id="WP_015529002.1">
    <property type="nucleotide sequence ID" value="NC_021015.1"/>
</dbReference>
<name>D4M5A2_9FIRM</name>
<dbReference type="Gene3D" id="3.40.50.1110">
    <property type="entry name" value="SGNH hydrolase"/>
    <property type="match status" value="1"/>
</dbReference>
<feature type="region of interest" description="Disordered" evidence="1">
    <location>
        <begin position="128"/>
        <end position="183"/>
    </location>
</feature>
<dbReference type="CDD" id="cd00229">
    <property type="entry name" value="SGNH_hydrolase"/>
    <property type="match status" value="1"/>
</dbReference>
<reference evidence="2 3" key="2">
    <citation type="submission" date="2010-03" db="EMBL/GenBank/DDBJ databases">
        <authorList>
            <person name="Pajon A."/>
        </authorList>
    </citation>
    <scope>NUCLEOTIDE SEQUENCE [LARGE SCALE GENOMIC DNA]</scope>
    <source>
        <strain evidence="2 3">L2-14</strain>
    </source>
</reference>
<proteinExistence type="predicted"/>
<dbReference type="PATRIC" id="fig|657313.3.peg.1687"/>
<protein>
    <recommendedName>
        <fullName evidence="4">GDSL-like Lipase/Acylhydrolase</fullName>
    </recommendedName>
</protein>
<gene>
    <name evidence="2" type="ORF">RTO_18580</name>
</gene>
<dbReference type="Proteomes" id="UP000008956">
    <property type="component" value="Chromosome"/>
</dbReference>
<dbReference type="KEGG" id="rto:RTO_18580"/>
<dbReference type="AlphaFoldDB" id="D4M5A2"/>
<sequence>MNTIKRDVYVLKNTIKIPIEVTKGTDAITFEFTVRDYNLPATAAAVAYAYRMGMKKPNSTLCDVSGNVISFQPSVNFFEVGNNELQIRVINGDKSLISFKEKVKCSDSMGFPDEEEEENQSLIEQIIAQSGKESGERKAADEKERSERKTADETEKSERIAADAKEKSERQKEIATERARIDQLTKMGEGSTTGDAELADIRVGNEGAKYSNAGNAVRSQTKDVPAMMDNLQSPYVDISLLEQGSLNNTGTEITSSKVLRSVEFHWNKNGKITAPSGYKIAIANYAMQSDESGQMLQVYQSATDYGGRQTSSKADGDAESRRLLIKRSDGADINAEDLKGKITTNVPGLRAMDAIENLEKKIKADLDESMDNIPIGATDVVDSMVDSGRLEKDYTSGEYVYVKKTITLDVGEYEINLYNAVLSSVGVLRVFKDKINGEVILTANKCGTYNFELKEQTVLIIVMQVSLEKNVTAGIYKAYYSIYNTSSVIIPKKYTGVDKVEKKINGVEEETKVITDNIITNVINFDAITYNISDAYTGCFVSKKGNIVANQYSENYCVTDYMVISKKGLSINLAVGNVFVALYDINKKYIANSSIELKKDNIYVPYINNAAYARFTLKAREVEKFCVVRGEKSYTIPQNDFLFTEKFMLKFSDLTPLQAVPPERLIVQKGKQTVLYMENMIKNANILPKSVSQSVLTNIGNMAYTTPSSDVADKPITYHFEDCLRRTVDETKKYSVVSAPSKDTLNVLCIGDSFTDIGTYVGTVKNDIEEDGITVNQIGNMGVSGKRHEARSGGTWEFVTTRQGRAIIVNVRGVTNLPTTGYPGTTYQDKNGFKWTVRGVTVDSNGNGKLILGSFNVDSNYGSSSSNITTDADTAANNIPTSGTLTKTSNASTGLITSSGDDTITYSGVEKIYYNPFWNPTSDELDFNYYINKWNYNSPDVVVFSIGYNDVGNGKYHTVESLAPIIAKAKVAVDRMHADYPNAKIVLNVNPLGYGGDTSNEISESMRSNNQITYYEALINEFGETTEYKSYVVVCPSFMFVDRVDAYNLKTVTIGRRISKTITTAGDVTHCNTDGMNQIADSIVAYIYYLIN</sequence>
<reference evidence="2 3" key="1">
    <citation type="submission" date="2010-03" db="EMBL/GenBank/DDBJ databases">
        <title>The genome sequence of Ruminococcus torques L2-14.</title>
        <authorList>
            <consortium name="metaHIT consortium -- http://www.metahit.eu/"/>
            <person name="Pajon A."/>
            <person name="Turner K."/>
            <person name="Parkhill J."/>
            <person name="Duncan S."/>
            <person name="Flint H."/>
        </authorList>
    </citation>
    <scope>NUCLEOTIDE SEQUENCE [LARGE SCALE GENOMIC DNA]</scope>
    <source>
        <strain evidence="2 3">L2-14</strain>
    </source>
</reference>
<dbReference type="InterPro" id="IPR036514">
    <property type="entry name" value="SGNH_hydro_sf"/>
</dbReference>
<dbReference type="SUPFAM" id="SSF52266">
    <property type="entry name" value="SGNH hydrolase"/>
    <property type="match status" value="1"/>
</dbReference>
<accession>D4M5A2</accession>
<evidence type="ECO:0000313" key="3">
    <source>
        <dbReference type="Proteomes" id="UP000008956"/>
    </source>
</evidence>
<evidence type="ECO:0008006" key="4">
    <source>
        <dbReference type="Google" id="ProtNLM"/>
    </source>
</evidence>
<feature type="compositionally biased region" description="Basic and acidic residues" evidence="1">
    <location>
        <begin position="133"/>
        <end position="183"/>
    </location>
</feature>
<evidence type="ECO:0000313" key="2">
    <source>
        <dbReference type="EMBL" id="CBL26414.1"/>
    </source>
</evidence>